<dbReference type="AlphaFoldDB" id="A0AAV7WRE7"/>
<gene>
    <name evidence="1" type="ORF">NDU88_002959</name>
</gene>
<organism evidence="1 2">
    <name type="scientific">Pleurodeles waltl</name>
    <name type="common">Iberian ribbed newt</name>
    <dbReference type="NCBI Taxonomy" id="8319"/>
    <lineage>
        <taxon>Eukaryota</taxon>
        <taxon>Metazoa</taxon>
        <taxon>Chordata</taxon>
        <taxon>Craniata</taxon>
        <taxon>Vertebrata</taxon>
        <taxon>Euteleostomi</taxon>
        <taxon>Amphibia</taxon>
        <taxon>Batrachia</taxon>
        <taxon>Caudata</taxon>
        <taxon>Salamandroidea</taxon>
        <taxon>Salamandridae</taxon>
        <taxon>Pleurodelinae</taxon>
        <taxon>Pleurodeles</taxon>
    </lineage>
</organism>
<keyword evidence="2" id="KW-1185">Reference proteome</keyword>
<name>A0AAV7WRE7_PLEWA</name>
<accession>A0AAV7WRE7</accession>
<sequence>MSGPFPCPSTCRLRARCHRAVSLPERCRSSGLLRVSTVSTGLGARGALAFVAADHGNRRWTIRRGYMQFRVA</sequence>
<evidence type="ECO:0000313" key="2">
    <source>
        <dbReference type="Proteomes" id="UP001066276"/>
    </source>
</evidence>
<comment type="caution">
    <text evidence="1">The sequence shown here is derived from an EMBL/GenBank/DDBJ whole genome shotgun (WGS) entry which is preliminary data.</text>
</comment>
<protein>
    <submittedName>
        <fullName evidence="1">Uncharacterized protein</fullName>
    </submittedName>
</protein>
<dbReference type="Proteomes" id="UP001066276">
    <property type="component" value="Chromosome 1_1"/>
</dbReference>
<dbReference type="EMBL" id="JANPWB010000001">
    <property type="protein sequence ID" value="KAJ1215350.1"/>
    <property type="molecule type" value="Genomic_DNA"/>
</dbReference>
<proteinExistence type="predicted"/>
<evidence type="ECO:0000313" key="1">
    <source>
        <dbReference type="EMBL" id="KAJ1215350.1"/>
    </source>
</evidence>
<reference evidence="1" key="1">
    <citation type="journal article" date="2022" name="bioRxiv">
        <title>Sequencing and chromosome-scale assembly of the giantPleurodeles waltlgenome.</title>
        <authorList>
            <person name="Brown T."/>
            <person name="Elewa A."/>
            <person name="Iarovenko S."/>
            <person name="Subramanian E."/>
            <person name="Araus A.J."/>
            <person name="Petzold A."/>
            <person name="Susuki M."/>
            <person name="Suzuki K.-i.T."/>
            <person name="Hayashi T."/>
            <person name="Toyoda A."/>
            <person name="Oliveira C."/>
            <person name="Osipova E."/>
            <person name="Leigh N.D."/>
            <person name="Simon A."/>
            <person name="Yun M.H."/>
        </authorList>
    </citation>
    <scope>NUCLEOTIDE SEQUENCE</scope>
    <source>
        <strain evidence="1">20211129_DDA</strain>
        <tissue evidence="1">Liver</tissue>
    </source>
</reference>